<evidence type="ECO:0000256" key="1">
    <source>
        <dbReference type="ARBA" id="ARBA00006987"/>
    </source>
</evidence>
<dbReference type="PIRSF" id="PIRSF017082">
    <property type="entry name" value="YflP"/>
    <property type="match status" value="1"/>
</dbReference>
<comment type="caution">
    <text evidence="2">The sequence shown here is derived from an EMBL/GenBank/DDBJ whole genome shotgun (WGS) entry which is preliminary data.</text>
</comment>
<dbReference type="InterPro" id="IPR005064">
    <property type="entry name" value="BUG"/>
</dbReference>
<evidence type="ECO:0000313" key="3">
    <source>
        <dbReference type="Proteomes" id="UP001567350"/>
    </source>
</evidence>
<dbReference type="PANTHER" id="PTHR42928:SF5">
    <property type="entry name" value="BLR1237 PROTEIN"/>
    <property type="match status" value="1"/>
</dbReference>
<proteinExistence type="inferred from homology"/>
<organism evidence="2 3">
    <name type="scientific">Comamonas jiangduensis</name>
    <dbReference type="NCBI Taxonomy" id="1194168"/>
    <lineage>
        <taxon>Bacteria</taxon>
        <taxon>Pseudomonadati</taxon>
        <taxon>Pseudomonadota</taxon>
        <taxon>Betaproteobacteria</taxon>
        <taxon>Burkholderiales</taxon>
        <taxon>Comamonadaceae</taxon>
        <taxon>Comamonas</taxon>
    </lineage>
</organism>
<dbReference type="Pfam" id="PF03401">
    <property type="entry name" value="TctC"/>
    <property type="match status" value="1"/>
</dbReference>
<dbReference type="Proteomes" id="UP001567350">
    <property type="component" value="Unassembled WGS sequence"/>
</dbReference>
<gene>
    <name evidence="2" type="ORF">ACBP88_09910</name>
</gene>
<dbReference type="EMBL" id="JBGJLR010000009">
    <property type="protein sequence ID" value="MEZ2739754.1"/>
    <property type="molecule type" value="Genomic_DNA"/>
</dbReference>
<dbReference type="Gene3D" id="3.40.190.150">
    <property type="entry name" value="Bordetella uptake gene, domain 1"/>
    <property type="match status" value="1"/>
</dbReference>
<dbReference type="SUPFAM" id="SSF53850">
    <property type="entry name" value="Periplasmic binding protein-like II"/>
    <property type="match status" value="1"/>
</dbReference>
<dbReference type="RefSeq" id="WP_370892092.1">
    <property type="nucleotide sequence ID" value="NZ_JBGJLR010000009.1"/>
</dbReference>
<dbReference type="InterPro" id="IPR042100">
    <property type="entry name" value="Bug_dom1"/>
</dbReference>
<reference evidence="2 3" key="1">
    <citation type="submission" date="2024-08" db="EMBL/GenBank/DDBJ databases">
        <authorList>
            <person name="Feng Z."/>
            <person name="Ronholm J."/>
        </authorList>
    </citation>
    <scope>NUCLEOTIDE SEQUENCE [LARGE SCALE GENOMIC DNA]</scope>
    <source>
        <strain evidence="2 3">4-AB0-8</strain>
    </source>
</reference>
<protein>
    <submittedName>
        <fullName evidence="2">Bug family tripartite tricarboxylate transporter substrate binding protein</fullName>
    </submittedName>
</protein>
<sequence length="346" mass="37775">MAVYGFFCFSLLEKFVTHASRRRFLAQTAQQAAVLAVASGAGWRWSWAADKPIRILVGFPPGGGTDVIARLLQEPLSQRLGRTVMIENKPGAGGQIAAQLLKTSPADGSTLFLTHDHTISILPQVVRHAGFVPGLDFEPMGGFASFVNTFAVSALHPAKTFEEYLAWVRKDAGGRSAIGIPAPASTPEFLVKQLASRYQLDLISAPYKGSAPMIADLLGRQIEAGIGSVQDFVHYHKQGKLRVLAVLGDKRQPLLPAVPTFSELGMQGLEDMPYYGIYAPKGVPARFTQRFAQALAESVQEPVIRKQLEEIGLVVEPMTPQQLHQREQAYSGVWQRIIQSSGFQPQ</sequence>
<keyword evidence="3" id="KW-1185">Reference proteome</keyword>
<name>A0ABV4IFR1_9BURK</name>
<dbReference type="PANTHER" id="PTHR42928">
    <property type="entry name" value="TRICARBOXYLATE-BINDING PROTEIN"/>
    <property type="match status" value="1"/>
</dbReference>
<accession>A0ABV4IFR1</accession>
<evidence type="ECO:0000313" key="2">
    <source>
        <dbReference type="EMBL" id="MEZ2739754.1"/>
    </source>
</evidence>
<comment type="similarity">
    <text evidence="1">Belongs to the UPF0065 (bug) family.</text>
</comment>
<dbReference type="Gene3D" id="3.40.190.10">
    <property type="entry name" value="Periplasmic binding protein-like II"/>
    <property type="match status" value="1"/>
</dbReference>
<dbReference type="CDD" id="cd13579">
    <property type="entry name" value="PBP2_Bug_NagM"/>
    <property type="match status" value="1"/>
</dbReference>